<evidence type="ECO:0000313" key="1">
    <source>
        <dbReference type="EMBL" id="PYF75173.1"/>
    </source>
</evidence>
<name>A0A318UGA7_9SPHI</name>
<gene>
    <name evidence="1" type="ORF">B0O44_103623</name>
</gene>
<organism evidence="1 2">
    <name type="scientific">Pedobacter nutrimenti</name>
    <dbReference type="NCBI Taxonomy" id="1241337"/>
    <lineage>
        <taxon>Bacteria</taxon>
        <taxon>Pseudomonadati</taxon>
        <taxon>Bacteroidota</taxon>
        <taxon>Sphingobacteriia</taxon>
        <taxon>Sphingobacteriales</taxon>
        <taxon>Sphingobacteriaceae</taxon>
        <taxon>Pedobacter</taxon>
    </lineage>
</organism>
<protein>
    <submittedName>
        <fullName evidence="1">Uncharacterized protein</fullName>
    </submittedName>
</protein>
<proteinExistence type="predicted"/>
<accession>A0A318UGA7</accession>
<dbReference type="AlphaFoldDB" id="A0A318UGA7"/>
<reference evidence="1 2" key="1">
    <citation type="submission" date="2018-06" db="EMBL/GenBank/DDBJ databases">
        <title>Genomic Encyclopedia of Archaeal and Bacterial Type Strains, Phase II (KMG-II): from individual species to whole genera.</title>
        <authorList>
            <person name="Goeker M."/>
        </authorList>
    </citation>
    <scope>NUCLEOTIDE SEQUENCE [LARGE SCALE GENOMIC DNA]</scope>
    <source>
        <strain evidence="1 2">DSM 27372</strain>
    </source>
</reference>
<evidence type="ECO:0000313" key="2">
    <source>
        <dbReference type="Proteomes" id="UP000248198"/>
    </source>
</evidence>
<keyword evidence="2" id="KW-1185">Reference proteome</keyword>
<dbReference type="Proteomes" id="UP000248198">
    <property type="component" value="Unassembled WGS sequence"/>
</dbReference>
<dbReference type="EMBL" id="QKLU01000003">
    <property type="protein sequence ID" value="PYF75173.1"/>
    <property type="molecule type" value="Genomic_DNA"/>
</dbReference>
<sequence>MKFLFLKEVERGVWLNIGFYGKKKPYGIKFDCLELNDHLPHDL</sequence>
<comment type="caution">
    <text evidence="1">The sequence shown here is derived from an EMBL/GenBank/DDBJ whole genome shotgun (WGS) entry which is preliminary data.</text>
</comment>